<feature type="signal peptide" evidence="3">
    <location>
        <begin position="1"/>
        <end position="21"/>
    </location>
</feature>
<dbReference type="EMBL" id="DXCK01000094">
    <property type="protein sequence ID" value="HIZ01954.1"/>
    <property type="molecule type" value="Genomic_DNA"/>
</dbReference>
<comment type="caution">
    <text evidence="6">The sequence shown here is derived from an EMBL/GenBank/DDBJ whole genome shotgun (WGS) entry which is preliminary data.</text>
</comment>
<evidence type="ECO:0000313" key="7">
    <source>
        <dbReference type="Proteomes" id="UP000824023"/>
    </source>
</evidence>
<comment type="similarity">
    <text evidence="1">Belongs to the glycosyl hydrolase 2 family.</text>
</comment>
<dbReference type="GO" id="GO:0001681">
    <property type="term" value="F:sialate O-acetylesterase activity"/>
    <property type="evidence" value="ECO:0007669"/>
    <property type="project" value="InterPro"/>
</dbReference>
<evidence type="ECO:0000313" key="6">
    <source>
        <dbReference type="EMBL" id="HIZ01954.1"/>
    </source>
</evidence>
<dbReference type="InterPro" id="IPR008979">
    <property type="entry name" value="Galactose-bd-like_sf"/>
</dbReference>
<dbReference type="Pfam" id="PF03629">
    <property type="entry name" value="SASA"/>
    <property type="match status" value="2"/>
</dbReference>
<feature type="domain" description="Sialate O-acetylesterase" evidence="5">
    <location>
        <begin position="439"/>
        <end position="544"/>
    </location>
</feature>
<organism evidence="6 7">
    <name type="scientific">Candidatus Bacteroides merdipullorum</name>
    <dbReference type="NCBI Taxonomy" id="2838474"/>
    <lineage>
        <taxon>Bacteria</taxon>
        <taxon>Pseudomonadati</taxon>
        <taxon>Bacteroidota</taxon>
        <taxon>Bacteroidia</taxon>
        <taxon>Bacteroidales</taxon>
        <taxon>Bacteroidaceae</taxon>
        <taxon>Bacteroides</taxon>
    </lineage>
</organism>
<dbReference type="Pfam" id="PF02837">
    <property type="entry name" value="Glyco_hydro_2_N"/>
    <property type="match status" value="1"/>
</dbReference>
<evidence type="ECO:0000259" key="5">
    <source>
        <dbReference type="Pfam" id="PF03629"/>
    </source>
</evidence>
<keyword evidence="2" id="KW-0378">Hydrolase</keyword>
<feature type="domain" description="Glycosyl hydrolases family 2 sugar binding" evidence="4">
    <location>
        <begin position="267"/>
        <end position="369"/>
    </location>
</feature>
<feature type="domain" description="Sialate O-acetylesterase" evidence="5">
    <location>
        <begin position="106"/>
        <end position="215"/>
    </location>
</feature>
<feature type="chain" id="PRO_5038406300" evidence="3">
    <location>
        <begin position="22"/>
        <end position="663"/>
    </location>
</feature>
<sequence length="663" mass="73528">MNRRTISLLSLLCLGSLSAMAQVKLPPLFSDNMVLQQQAQAPIWGESKPGKTVEIKTSWDGKKYSVQADADGKWEIAVSTPQAGGPYTIRISDGKPVELKNVLIGEVWLCSGQSNMEMQVEGWGKVMNYEQEKVEANQYPNIRFLLVEKATSSQPVEELSAATGGWQVCSAQSVADFSAAAYFFGRNLHQNLHVPIGLIDTSWGGTYAESWTSRKALATLPYMRDRLKQVEDLPASKEGREEKFRQDVAAWSANVAKADKGYVGGKALWASTDFDDADWAQMDMPGWIQEKGLPGFNGIIWFRKTIDIPAKWAGKELTLEFGSVDDNDFTYFNGVEVGHTEGWMAPRRYTIPKELVKAGKAVIAVRVMDTGGNGGFGGDARSMVLRRSDSDALALAGDWKYQPSLSMRDVPPMPINTANEPNIPAFLFNAMLNPLVPYAIKGAIWYQGEANTGDAYRYRDLLPLMITDWRSQWGYDFPFYIVQLANFMSQQAEPSESAWAELREAQAHTLHLNNTGLAVTIDIGDAYDIHPKNKQEVGRRLALAARAQTYGEDIPYSSPMYKGYQIEGNKIRVSFSHTYGLLKAKDGGKLQGFSIAGPDHKFHWADAVVEGQTIVVSSPEVPMPLAVRYAWADNPVCNVYNKADLPLSPFRTDDWKGVTRGNE</sequence>
<dbReference type="AlphaFoldDB" id="A0A9D2A683"/>
<evidence type="ECO:0000256" key="1">
    <source>
        <dbReference type="ARBA" id="ARBA00007401"/>
    </source>
</evidence>
<protein>
    <submittedName>
        <fullName evidence="6">9-O-acetylesterase</fullName>
    </submittedName>
</protein>
<dbReference type="InterPro" id="IPR013783">
    <property type="entry name" value="Ig-like_fold"/>
</dbReference>
<reference evidence="6" key="1">
    <citation type="journal article" date="2021" name="PeerJ">
        <title>Extensive microbial diversity within the chicken gut microbiome revealed by metagenomics and culture.</title>
        <authorList>
            <person name="Gilroy R."/>
            <person name="Ravi A."/>
            <person name="Getino M."/>
            <person name="Pursley I."/>
            <person name="Horton D.L."/>
            <person name="Alikhan N.F."/>
            <person name="Baker D."/>
            <person name="Gharbi K."/>
            <person name="Hall N."/>
            <person name="Watson M."/>
            <person name="Adriaenssens E.M."/>
            <person name="Foster-Nyarko E."/>
            <person name="Jarju S."/>
            <person name="Secka A."/>
            <person name="Antonio M."/>
            <person name="Oren A."/>
            <person name="Chaudhuri R.R."/>
            <person name="La Ragione R."/>
            <person name="Hildebrand F."/>
            <person name="Pallen M.J."/>
        </authorList>
    </citation>
    <scope>NUCLEOTIDE SEQUENCE</scope>
    <source>
        <strain evidence="6">ChiHjej12B11-24981</strain>
    </source>
</reference>
<reference evidence="6" key="2">
    <citation type="submission" date="2021-04" db="EMBL/GenBank/DDBJ databases">
        <authorList>
            <person name="Gilroy R."/>
        </authorList>
    </citation>
    <scope>NUCLEOTIDE SEQUENCE</scope>
    <source>
        <strain evidence="6">ChiHjej12B11-24981</strain>
    </source>
</reference>
<evidence type="ECO:0000256" key="2">
    <source>
        <dbReference type="ARBA" id="ARBA00022801"/>
    </source>
</evidence>
<dbReference type="Proteomes" id="UP000824023">
    <property type="component" value="Unassembled WGS sequence"/>
</dbReference>
<dbReference type="InterPro" id="IPR006104">
    <property type="entry name" value="Glyco_hydro_2_N"/>
</dbReference>
<evidence type="ECO:0000259" key="4">
    <source>
        <dbReference type="Pfam" id="PF02837"/>
    </source>
</evidence>
<dbReference type="InterPro" id="IPR005181">
    <property type="entry name" value="SASA"/>
</dbReference>
<dbReference type="Gene3D" id="3.40.50.1110">
    <property type="entry name" value="SGNH hydrolase"/>
    <property type="match status" value="1"/>
</dbReference>
<dbReference type="GO" id="GO:0005975">
    <property type="term" value="P:carbohydrate metabolic process"/>
    <property type="evidence" value="ECO:0007669"/>
    <property type="project" value="InterPro"/>
</dbReference>
<dbReference type="InterPro" id="IPR036514">
    <property type="entry name" value="SGNH_hydro_sf"/>
</dbReference>
<dbReference type="PANTHER" id="PTHR22901:SF0">
    <property type="entry name" value="SIALATE O-ACETYLESTERASE"/>
    <property type="match status" value="1"/>
</dbReference>
<dbReference type="InterPro" id="IPR039329">
    <property type="entry name" value="SIAE"/>
</dbReference>
<name>A0A9D2A683_9BACE</name>
<dbReference type="Gene3D" id="2.60.40.10">
    <property type="entry name" value="Immunoglobulins"/>
    <property type="match status" value="1"/>
</dbReference>
<accession>A0A9D2A683</accession>
<dbReference type="GO" id="GO:0004553">
    <property type="term" value="F:hydrolase activity, hydrolyzing O-glycosyl compounds"/>
    <property type="evidence" value="ECO:0007669"/>
    <property type="project" value="InterPro"/>
</dbReference>
<evidence type="ECO:0000256" key="3">
    <source>
        <dbReference type="SAM" id="SignalP"/>
    </source>
</evidence>
<dbReference type="SUPFAM" id="SSF52266">
    <property type="entry name" value="SGNH hydrolase"/>
    <property type="match status" value="1"/>
</dbReference>
<keyword evidence="3" id="KW-0732">Signal</keyword>
<dbReference type="Gene3D" id="2.60.120.260">
    <property type="entry name" value="Galactose-binding domain-like"/>
    <property type="match status" value="1"/>
</dbReference>
<dbReference type="PANTHER" id="PTHR22901">
    <property type="entry name" value="SIALATE O-ACETYLESTERASE"/>
    <property type="match status" value="1"/>
</dbReference>
<dbReference type="SUPFAM" id="SSF49785">
    <property type="entry name" value="Galactose-binding domain-like"/>
    <property type="match status" value="1"/>
</dbReference>
<proteinExistence type="inferred from homology"/>
<gene>
    <name evidence="6" type="ORF">H9819_06855</name>
</gene>